<keyword evidence="1" id="KW-1133">Transmembrane helix</keyword>
<sequence>MEAINIFNDLIEQSPKNKKLLEIFYANKFEKYTLAATGLCITTFFILYAFDSLREWSPFALITAFILIIAYACGQFIFNISSLKNPSKDVLVGIAESLDRQVLLTQRLGTYSSWNLHLAKSRVEYDIDRISTRLGFLLGAMDKLGIIPAALGLYLVYAKTFGEPQLENIPYPVLGFLGGLYLGAFSAVAIISRFKYLKMVLTHAIDLALQREAALKQPLDNVSNANSFDIPKYKNNI</sequence>
<evidence type="ECO:0000313" key="2">
    <source>
        <dbReference type="EMBL" id="KJY98538.1"/>
    </source>
</evidence>
<keyword evidence="3" id="KW-1185">Reference proteome</keyword>
<name>A0A0F4PMM7_9GAMM</name>
<dbReference type="RefSeq" id="WP_045979661.1">
    <property type="nucleotide sequence ID" value="NZ_JXXY01000010.1"/>
</dbReference>
<evidence type="ECO:0000313" key="3">
    <source>
        <dbReference type="Proteomes" id="UP000033664"/>
    </source>
</evidence>
<dbReference type="GeneID" id="58229304"/>
<dbReference type="EMBL" id="JXXZ01000010">
    <property type="protein sequence ID" value="KJY98538.1"/>
    <property type="molecule type" value="Genomic_DNA"/>
</dbReference>
<gene>
    <name evidence="2" type="ORF">TW72_12455</name>
</gene>
<reference evidence="2 3" key="1">
    <citation type="journal article" date="2015" name="BMC Genomics">
        <title>Genome mining reveals unlocked bioactive potential of marine Gram-negative bacteria.</title>
        <authorList>
            <person name="Machado H."/>
            <person name="Sonnenschein E.C."/>
            <person name="Melchiorsen J."/>
            <person name="Gram L."/>
        </authorList>
    </citation>
    <scope>NUCLEOTIDE SEQUENCE [LARGE SCALE GENOMIC DNA]</scope>
    <source>
        <strain evidence="2 3">S3137</strain>
    </source>
</reference>
<accession>A0A0F4PMM7</accession>
<dbReference type="Proteomes" id="UP000033664">
    <property type="component" value="Unassembled WGS sequence"/>
</dbReference>
<feature type="transmembrane region" description="Helical" evidence="1">
    <location>
        <begin position="134"/>
        <end position="157"/>
    </location>
</feature>
<feature type="transmembrane region" description="Helical" evidence="1">
    <location>
        <begin position="32"/>
        <end position="50"/>
    </location>
</feature>
<feature type="transmembrane region" description="Helical" evidence="1">
    <location>
        <begin position="56"/>
        <end position="78"/>
    </location>
</feature>
<dbReference type="PATRIC" id="fig|151081.8.peg.2322"/>
<evidence type="ECO:0000256" key="1">
    <source>
        <dbReference type="SAM" id="Phobius"/>
    </source>
</evidence>
<dbReference type="AlphaFoldDB" id="A0A0F4PMM7"/>
<feature type="transmembrane region" description="Helical" evidence="1">
    <location>
        <begin position="169"/>
        <end position="191"/>
    </location>
</feature>
<keyword evidence="1" id="KW-0812">Transmembrane</keyword>
<comment type="caution">
    <text evidence="2">The sequence shown here is derived from an EMBL/GenBank/DDBJ whole genome shotgun (WGS) entry which is preliminary data.</text>
</comment>
<keyword evidence="1" id="KW-0472">Membrane</keyword>
<proteinExistence type="predicted"/>
<organism evidence="2 3">
    <name type="scientific">Pseudoalteromonas ruthenica</name>
    <dbReference type="NCBI Taxonomy" id="151081"/>
    <lineage>
        <taxon>Bacteria</taxon>
        <taxon>Pseudomonadati</taxon>
        <taxon>Pseudomonadota</taxon>
        <taxon>Gammaproteobacteria</taxon>
        <taxon>Alteromonadales</taxon>
        <taxon>Pseudoalteromonadaceae</taxon>
        <taxon>Pseudoalteromonas</taxon>
    </lineage>
</organism>
<protein>
    <submittedName>
        <fullName evidence="2">Uncharacterized protein</fullName>
    </submittedName>
</protein>